<organism evidence="1 2">
    <name type="scientific">Staurois parvus</name>
    <dbReference type="NCBI Taxonomy" id="386267"/>
    <lineage>
        <taxon>Eukaryota</taxon>
        <taxon>Metazoa</taxon>
        <taxon>Chordata</taxon>
        <taxon>Craniata</taxon>
        <taxon>Vertebrata</taxon>
        <taxon>Euteleostomi</taxon>
        <taxon>Amphibia</taxon>
        <taxon>Batrachia</taxon>
        <taxon>Anura</taxon>
        <taxon>Neobatrachia</taxon>
        <taxon>Ranoidea</taxon>
        <taxon>Ranidae</taxon>
        <taxon>Staurois</taxon>
    </lineage>
</organism>
<evidence type="ECO:0000313" key="2">
    <source>
        <dbReference type="Proteomes" id="UP001162483"/>
    </source>
</evidence>
<reference evidence="1" key="1">
    <citation type="submission" date="2023-05" db="EMBL/GenBank/DDBJ databases">
        <authorList>
            <person name="Stuckert A."/>
        </authorList>
    </citation>
    <scope>NUCLEOTIDE SEQUENCE</scope>
</reference>
<name>A0ABN9AC34_9NEOB</name>
<evidence type="ECO:0000313" key="1">
    <source>
        <dbReference type="EMBL" id="CAI9533544.1"/>
    </source>
</evidence>
<comment type="caution">
    <text evidence="1">The sequence shown here is derived from an EMBL/GenBank/DDBJ whole genome shotgun (WGS) entry which is preliminary data.</text>
</comment>
<feature type="non-terminal residue" evidence="1">
    <location>
        <position position="72"/>
    </location>
</feature>
<protein>
    <submittedName>
        <fullName evidence="1">Uncharacterized protein</fullName>
    </submittedName>
</protein>
<sequence>MDPFVWSQIMETNPAIKNAANCTTKLIHQKVSDTQKGSSISPDHTAAPLVMLCTLSSAENVAKDLMLAKQDR</sequence>
<dbReference type="Proteomes" id="UP001162483">
    <property type="component" value="Unassembled WGS sequence"/>
</dbReference>
<accession>A0ABN9AC34</accession>
<gene>
    <name evidence="1" type="ORF">SPARVUS_LOCUS406003</name>
</gene>
<proteinExistence type="predicted"/>
<keyword evidence="2" id="KW-1185">Reference proteome</keyword>
<dbReference type="EMBL" id="CATNWA010000138">
    <property type="protein sequence ID" value="CAI9533544.1"/>
    <property type="molecule type" value="Genomic_DNA"/>
</dbReference>